<keyword evidence="1" id="KW-1133">Transmembrane helix</keyword>
<organism evidence="2 3">
    <name type="scientific">Paenibacillus taichungensis</name>
    <dbReference type="NCBI Taxonomy" id="484184"/>
    <lineage>
        <taxon>Bacteria</taxon>
        <taxon>Bacillati</taxon>
        <taxon>Bacillota</taxon>
        <taxon>Bacilli</taxon>
        <taxon>Bacillales</taxon>
        <taxon>Paenibacillaceae</taxon>
        <taxon>Paenibacillus</taxon>
    </lineage>
</organism>
<feature type="transmembrane region" description="Helical" evidence="1">
    <location>
        <begin position="32"/>
        <end position="51"/>
    </location>
</feature>
<keyword evidence="1" id="KW-0472">Membrane</keyword>
<dbReference type="EMBL" id="JABMCC010000111">
    <property type="protein sequence ID" value="NUU55268.1"/>
    <property type="molecule type" value="Genomic_DNA"/>
</dbReference>
<dbReference type="GeneID" id="97131921"/>
<dbReference type="Proteomes" id="UP000577724">
    <property type="component" value="Unassembled WGS sequence"/>
</dbReference>
<evidence type="ECO:0000313" key="2">
    <source>
        <dbReference type="EMBL" id="NUU55268.1"/>
    </source>
</evidence>
<protein>
    <submittedName>
        <fullName evidence="2">Uncharacterized protein</fullName>
    </submittedName>
</protein>
<feature type="transmembrane region" description="Helical" evidence="1">
    <location>
        <begin position="71"/>
        <end position="92"/>
    </location>
</feature>
<comment type="caution">
    <text evidence="2">The sequence shown here is derived from an EMBL/GenBank/DDBJ whole genome shotgun (WGS) entry which is preliminary data.</text>
</comment>
<keyword evidence="3" id="KW-1185">Reference proteome</keyword>
<name>A0ABX2MMK4_9BACL</name>
<keyword evidence="1" id="KW-0812">Transmembrane</keyword>
<dbReference type="RefSeq" id="WP_175382070.1">
    <property type="nucleotide sequence ID" value="NZ_JABMCC010000111.1"/>
</dbReference>
<evidence type="ECO:0000313" key="3">
    <source>
        <dbReference type="Proteomes" id="UP000577724"/>
    </source>
</evidence>
<sequence length="123" mass="14282">MKLLFLLLLLIIPLIMVFVALRSRMVTRIFHVLALLCFYSAATVIAGDVYATNAHMTTFTTEIHHFLLNGWFLYPSAYLGVYVPYLLWMSLFSKKVEYIRALALHFAIVHCIMIIYCDNDYHS</sequence>
<evidence type="ECO:0000256" key="1">
    <source>
        <dbReference type="SAM" id="Phobius"/>
    </source>
</evidence>
<proteinExistence type="predicted"/>
<gene>
    <name evidence="2" type="ORF">HP548_14455</name>
</gene>
<reference evidence="2 3" key="1">
    <citation type="submission" date="2020-05" db="EMBL/GenBank/DDBJ databases">
        <title>Genome Sequencing of Type Strains.</title>
        <authorList>
            <person name="Lemaire J.F."/>
            <person name="Inderbitzin P."/>
            <person name="Gregorio O.A."/>
            <person name="Collins S.B."/>
            <person name="Wespe N."/>
            <person name="Knight-Connoni V."/>
        </authorList>
    </citation>
    <scope>NUCLEOTIDE SEQUENCE [LARGE SCALE GENOMIC DNA]</scope>
    <source>
        <strain evidence="2 3">DSM 19942</strain>
    </source>
</reference>
<feature type="transmembrane region" description="Helical" evidence="1">
    <location>
        <begin position="98"/>
        <end position="117"/>
    </location>
</feature>
<accession>A0ABX2MMK4</accession>